<dbReference type="RefSeq" id="WP_068836453.1">
    <property type="nucleotide sequence ID" value="NZ_BMXC01000001.1"/>
</dbReference>
<dbReference type="Proteomes" id="UP000182491">
    <property type="component" value="Unassembled WGS sequence"/>
</dbReference>
<name>A0A1I7GM73_9BACT</name>
<dbReference type="STRING" id="388950.GCA_001611675_00221"/>
<comment type="catalytic activity">
    <reaction evidence="3">
        <text>[protein]-L-glutamate 5-O-methyl ester + H2O = L-glutamyl-[protein] + methanol + H(+)</text>
        <dbReference type="Rhea" id="RHEA:23236"/>
        <dbReference type="Rhea" id="RHEA-COMP:10208"/>
        <dbReference type="Rhea" id="RHEA-COMP:10311"/>
        <dbReference type="ChEBI" id="CHEBI:15377"/>
        <dbReference type="ChEBI" id="CHEBI:15378"/>
        <dbReference type="ChEBI" id="CHEBI:17790"/>
        <dbReference type="ChEBI" id="CHEBI:29973"/>
        <dbReference type="ChEBI" id="CHEBI:82795"/>
        <dbReference type="EC" id="3.1.1.61"/>
    </reaction>
</comment>
<dbReference type="OrthoDB" id="1524092at2"/>
<evidence type="ECO:0000256" key="4">
    <source>
        <dbReference type="PROSITE-ProRule" id="PRU00050"/>
    </source>
</evidence>
<evidence type="ECO:0000313" key="7">
    <source>
        <dbReference type="Proteomes" id="UP000182491"/>
    </source>
</evidence>
<dbReference type="GO" id="GO:0008984">
    <property type="term" value="F:protein-glutamate methylesterase activity"/>
    <property type="evidence" value="ECO:0007669"/>
    <property type="project" value="UniProtKB-EC"/>
</dbReference>
<dbReference type="PANTHER" id="PTHR42872:SF6">
    <property type="entry name" value="PROTEIN-GLUTAMATE METHYLESTERASE_PROTEIN-GLUTAMINE GLUTAMINASE"/>
    <property type="match status" value="1"/>
</dbReference>
<feature type="active site" evidence="4">
    <location>
        <position position="41"/>
    </location>
</feature>
<dbReference type="PROSITE" id="PS50122">
    <property type="entry name" value="CHEB"/>
    <property type="match status" value="1"/>
</dbReference>
<dbReference type="PANTHER" id="PTHR42872">
    <property type="entry name" value="PROTEIN-GLUTAMATE METHYLESTERASE/PROTEIN-GLUTAMINE GLUTAMINASE"/>
    <property type="match status" value="1"/>
</dbReference>
<dbReference type="PIRSF" id="PIRSF036461">
    <property type="entry name" value="Chmtx_methlestr"/>
    <property type="match status" value="1"/>
</dbReference>
<dbReference type="InterPro" id="IPR011247">
    <property type="entry name" value="Chemotax_prot-Glu_Me-esterase"/>
</dbReference>
<evidence type="ECO:0000259" key="5">
    <source>
        <dbReference type="PROSITE" id="PS50122"/>
    </source>
</evidence>
<evidence type="ECO:0000313" key="6">
    <source>
        <dbReference type="EMBL" id="SFU49537.1"/>
    </source>
</evidence>
<evidence type="ECO:0000256" key="1">
    <source>
        <dbReference type="ARBA" id="ARBA00022801"/>
    </source>
</evidence>
<dbReference type="EMBL" id="FPCA01000001">
    <property type="protein sequence ID" value="SFU49537.1"/>
    <property type="molecule type" value="Genomic_DNA"/>
</dbReference>
<dbReference type="InterPro" id="IPR035909">
    <property type="entry name" value="CheB_C"/>
</dbReference>
<accession>A0A1I7GM73</accession>
<dbReference type="GO" id="GO:0000156">
    <property type="term" value="F:phosphorelay response regulator activity"/>
    <property type="evidence" value="ECO:0007669"/>
    <property type="project" value="InterPro"/>
</dbReference>
<keyword evidence="1 4" id="KW-0378">Hydrolase</keyword>
<reference evidence="7" key="1">
    <citation type="submission" date="2016-10" db="EMBL/GenBank/DDBJ databases">
        <authorList>
            <person name="Varghese N."/>
        </authorList>
    </citation>
    <scope>NUCLEOTIDE SEQUENCE [LARGE SCALE GENOMIC DNA]</scope>
    <source>
        <strain evidence="7">DSM 18820</strain>
    </source>
</reference>
<feature type="active site" evidence="4">
    <location>
        <position position="14"/>
    </location>
</feature>
<evidence type="ECO:0000256" key="2">
    <source>
        <dbReference type="ARBA" id="ARBA00039140"/>
    </source>
</evidence>
<dbReference type="Pfam" id="PF01339">
    <property type="entry name" value="CheB_methylest"/>
    <property type="match status" value="1"/>
</dbReference>
<keyword evidence="7" id="KW-1185">Reference proteome</keyword>
<organism evidence="6 7">
    <name type="scientific">Pontibacter akesuensis</name>
    <dbReference type="NCBI Taxonomy" id="388950"/>
    <lineage>
        <taxon>Bacteria</taxon>
        <taxon>Pseudomonadati</taxon>
        <taxon>Bacteroidota</taxon>
        <taxon>Cytophagia</taxon>
        <taxon>Cytophagales</taxon>
        <taxon>Hymenobacteraceae</taxon>
        <taxon>Pontibacter</taxon>
    </lineage>
</organism>
<proteinExistence type="predicted"/>
<sequence>MKVNSPKVIVIGTSAGGMQAVTTLLAGLPDDLPAAIFVVQHLSNDSSALFLVERLRKYTGLTCKVAENNARIEPGTLYLAPPDRHLLLRKDEMLVVRGPRENLFRPSIDPLFRSAAAYHGANVTGVILTGFLSDGVVGLEGVKRSGGVTVVQDPADAEFPALPQNAIRQVEIDHVVPLAKMAEVLTELAHRPNHNSVAVPTDIWQEAQIAERVMNNSEMTSIEDLEKAGDRTPYSCPECGGGLWELSQEGTIERYRCHSGHAYTKDALIRGMSESLEETIWVALRTLEERRNILMQMSRGESNKGNQRWASIQEERADEMKVHIERLRELLNKSSLSDAENLGDVG</sequence>
<protein>
    <recommendedName>
        <fullName evidence="2">protein-glutamate methylesterase</fullName>
        <ecNumber evidence="2">3.1.1.61</ecNumber>
    </recommendedName>
</protein>
<dbReference type="CDD" id="cd16433">
    <property type="entry name" value="CheB"/>
    <property type="match status" value="1"/>
</dbReference>
<feature type="active site" evidence="4">
    <location>
        <position position="134"/>
    </location>
</feature>
<evidence type="ECO:0000256" key="3">
    <source>
        <dbReference type="ARBA" id="ARBA00048267"/>
    </source>
</evidence>
<dbReference type="GO" id="GO:0006935">
    <property type="term" value="P:chemotaxis"/>
    <property type="evidence" value="ECO:0007669"/>
    <property type="project" value="UniProtKB-UniRule"/>
</dbReference>
<dbReference type="InterPro" id="IPR000673">
    <property type="entry name" value="Sig_transdc_resp-reg_Me-estase"/>
</dbReference>
<dbReference type="SUPFAM" id="SSF52738">
    <property type="entry name" value="Methylesterase CheB, C-terminal domain"/>
    <property type="match status" value="1"/>
</dbReference>
<dbReference type="AlphaFoldDB" id="A0A1I7GM73"/>
<keyword evidence="4" id="KW-0145">Chemotaxis</keyword>
<gene>
    <name evidence="6" type="ORF">SAMN04487941_1126</name>
</gene>
<dbReference type="GO" id="GO:0005737">
    <property type="term" value="C:cytoplasm"/>
    <property type="evidence" value="ECO:0007669"/>
    <property type="project" value="InterPro"/>
</dbReference>
<feature type="domain" description="CheB-type methylesterase" evidence="5">
    <location>
        <begin position="2"/>
        <end position="192"/>
    </location>
</feature>
<dbReference type="Gene3D" id="3.40.50.180">
    <property type="entry name" value="Methylesterase CheB, C-terminal domain"/>
    <property type="match status" value="1"/>
</dbReference>
<dbReference type="EC" id="3.1.1.61" evidence="2"/>